<feature type="transmembrane region" description="Helical" evidence="6">
    <location>
        <begin position="362"/>
        <end position="381"/>
    </location>
</feature>
<evidence type="ECO:0000256" key="4">
    <source>
        <dbReference type="ARBA" id="ARBA00022989"/>
    </source>
</evidence>
<feature type="transmembrane region" description="Helical" evidence="6">
    <location>
        <begin position="269"/>
        <end position="291"/>
    </location>
</feature>
<reference evidence="8 9" key="1">
    <citation type="journal article" date="2023" name="Nat. Commun.">
        <title>Origin of minicircular mitochondrial genomes in red algae.</title>
        <authorList>
            <person name="Lee Y."/>
            <person name="Cho C.H."/>
            <person name="Lee Y.M."/>
            <person name="Park S.I."/>
            <person name="Yang J.H."/>
            <person name="West J.A."/>
            <person name="Bhattacharya D."/>
            <person name="Yoon H.S."/>
        </authorList>
    </citation>
    <scope>NUCLEOTIDE SEQUENCE [LARGE SCALE GENOMIC DNA]</scope>
    <source>
        <strain evidence="8 9">CCMP1338</strain>
        <tissue evidence="8">Whole cell</tissue>
    </source>
</reference>
<sequence>MGGESMDPEHMEPHIDEDYDAEETAVKDANAEAAEGANTFLHKQEPKLRRSSPFKTYVLITVVSLSYSMVPGFFAGMGWGLATAILVWGWTHSLITGLMLDEISEHKPQILSYPDMGAYVGAKLFNGNKHGRRAGFWIIWTSQAMGAFLMSVASLAFCAQFFQAIFPQLCYNWWIVISYGLVVLFCQIPTFHDSFAINIVSWTALAVLFILIVVNICVTGRLEEVRYNIGNVTTVFNGIAGISFAYGGHAVFPEARREMKEPKKFQQSIYGLYATFAVANVVVGFLGYGMFGTEADVNIFNNFTWNVSVTIGNVLMLVAFFGSLVIGNVLSMMAIQTVLKIPLIGWRKPKSYGMPTGVTRTLLRVGMITLQLLLALLIPFIGDLVGLTGAFASTILTFMFPCLAYWVVFNKGMSIYMKMVCAFLIVLSVLIGVAGSYGALLGLISNATAFPPLHLPCNHLDLP</sequence>
<feature type="transmembrane region" description="Helical" evidence="6">
    <location>
        <begin position="387"/>
        <end position="408"/>
    </location>
</feature>
<organism evidence="8 9">
    <name type="scientific">Rhodosorus marinus</name>
    <dbReference type="NCBI Taxonomy" id="101924"/>
    <lineage>
        <taxon>Eukaryota</taxon>
        <taxon>Rhodophyta</taxon>
        <taxon>Stylonematophyceae</taxon>
        <taxon>Stylonematales</taxon>
        <taxon>Stylonemataceae</taxon>
        <taxon>Rhodosorus</taxon>
    </lineage>
</organism>
<gene>
    <name evidence="8" type="ORF">NDN08_002090</name>
</gene>
<keyword evidence="3 6" id="KW-0812">Transmembrane</keyword>
<comment type="caution">
    <text evidence="8">The sequence shown here is derived from an EMBL/GenBank/DDBJ whole genome shotgun (WGS) entry which is preliminary data.</text>
</comment>
<dbReference type="GO" id="GO:0016020">
    <property type="term" value="C:membrane"/>
    <property type="evidence" value="ECO:0007669"/>
    <property type="project" value="UniProtKB-SubCell"/>
</dbReference>
<keyword evidence="2" id="KW-0813">Transport</keyword>
<evidence type="ECO:0000313" key="9">
    <source>
        <dbReference type="Proteomes" id="UP001157974"/>
    </source>
</evidence>
<evidence type="ECO:0000256" key="2">
    <source>
        <dbReference type="ARBA" id="ARBA00022448"/>
    </source>
</evidence>
<feature type="transmembrane region" description="Helical" evidence="6">
    <location>
        <begin position="196"/>
        <end position="218"/>
    </location>
</feature>
<dbReference type="InterPro" id="IPR013057">
    <property type="entry name" value="AA_transpt_TM"/>
</dbReference>
<feature type="transmembrane region" description="Helical" evidence="6">
    <location>
        <begin position="134"/>
        <end position="159"/>
    </location>
</feature>
<evidence type="ECO:0000256" key="3">
    <source>
        <dbReference type="ARBA" id="ARBA00022692"/>
    </source>
</evidence>
<name>A0AAV8USV0_9RHOD</name>
<dbReference type="PANTHER" id="PTHR48017">
    <property type="entry name" value="OS05G0424000 PROTEIN-RELATED"/>
    <property type="match status" value="1"/>
</dbReference>
<dbReference type="EMBL" id="JAMWBK010000004">
    <property type="protein sequence ID" value="KAJ8905583.1"/>
    <property type="molecule type" value="Genomic_DNA"/>
</dbReference>
<evidence type="ECO:0000259" key="7">
    <source>
        <dbReference type="Pfam" id="PF01490"/>
    </source>
</evidence>
<evidence type="ECO:0000256" key="6">
    <source>
        <dbReference type="SAM" id="Phobius"/>
    </source>
</evidence>
<accession>A0AAV8USV0</accession>
<protein>
    <recommendedName>
        <fullName evidence="7">Amino acid transporter transmembrane domain-containing protein</fullName>
    </recommendedName>
</protein>
<evidence type="ECO:0000256" key="5">
    <source>
        <dbReference type="ARBA" id="ARBA00023136"/>
    </source>
</evidence>
<feature type="transmembrane region" description="Helical" evidence="6">
    <location>
        <begin position="171"/>
        <end position="190"/>
    </location>
</feature>
<keyword evidence="5 6" id="KW-0472">Membrane</keyword>
<feature type="transmembrane region" description="Helical" evidence="6">
    <location>
        <begin position="57"/>
        <end position="90"/>
    </location>
</feature>
<comment type="subcellular location">
    <subcellularLocation>
        <location evidence="1">Membrane</location>
    </subcellularLocation>
</comment>
<dbReference type="AlphaFoldDB" id="A0AAV8USV0"/>
<evidence type="ECO:0000256" key="1">
    <source>
        <dbReference type="ARBA" id="ARBA00004370"/>
    </source>
</evidence>
<feature type="domain" description="Amino acid transporter transmembrane" evidence="7">
    <location>
        <begin position="63"/>
        <end position="439"/>
    </location>
</feature>
<feature type="transmembrane region" description="Helical" evidence="6">
    <location>
        <begin position="311"/>
        <end position="341"/>
    </location>
</feature>
<dbReference type="Proteomes" id="UP001157974">
    <property type="component" value="Unassembled WGS sequence"/>
</dbReference>
<feature type="transmembrane region" description="Helical" evidence="6">
    <location>
        <begin position="420"/>
        <end position="444"/>
    </location>
</feature>
<keyword evidence="4 6" id="KW-1133">Transmembrane helix</keyword>
<proteinExistence type="predicted"/>
<dbReference type="Gene3D" id="1.20.1740.10">
    <property type="entry name" value="Amino acid/polyamine transporter I"/>
    <property type="match status" value="1"/>
</dbReference>
<dbReference type="Pfam" id="PF01490">
    <property type="entry name" value="Aa_trans"/>
    <property type="match status" value="1"/>
</dbReference>
<evidence type="ECO:0000313" key="8">
    <source>
        <dbReference type="EMBL" id="KAJ8905583.1"/>
    </source>
</evidence>
<keyword evidence="9" id="KW-1185">Reference proteome</keyword>